<evidence type="ECO:0000313" key="2">
    <source>
        <dbReference type="Proteomes" id="UP000554342"/>
    </source>
</evidence>
<accession>A0A840Z0K5</accession>
<proteinExistence type="predicted"/>
<dbReference type="InterPro" id="IPR010260">
    <property type="entry name" value="AlpA"/>
</dbReference>
<evidence type="ECO:0000313" key="1">
    <source>
        <dbReference type="EMBL" id="MBB5719307.1"/>
    </source>
</evidence>
<gene>
    <name evidence="1" type="ORF">FHR23_002248</name>
</gene>
<dbReference type="Pfam" id="PF05930">
    <property type="entry name" value="Phage_AlpA"/>
    <property type="match status" value="1"/>
</dbReference>
<dbReference type="Proteomes" id="UP000554342">
    <property type="component" value="Unassembled WGS sequence"/>
</dbReference>
<name>A0A840Z0K5_9SPHN</name>
<sequence length="82" mass="9693">MADPNPHERPLDFADRPERLIKLEEVSRRVGLGKSMIYQMIKEGRFPRPYKISPFASRWSEQEIVAWISDVKDGFEGKKRKF</sequence>
<dbReference type="InterPro" id="IPR052931">
    <property type="entry name" value="Prophage_regulatory_activator"/>
</dbReference>
<keyword evidence="2" id="KW-1185">Reference proteome</keyword>
<protein>
    <submittedName>
        <fullName evidence="1">Prophage regulatory protein</fullName>
    </submittedName>
</protein>
<dbReference type="PANTHER" id="PTHR36154:SF1">
    <property type="entry name" value="DNA-BINDING TRANSCRIPTIONAL ACTIVATOR ALPA"/>
    <property type="match status" value="1"/>
</dbReference>
<reference evidence="1 2" key="1">
    <citation type="submission" date="2020-08" db="EMBL/GenBank/DDBJ databases">
        <title>Genomic Encyclopedia of Type Strains, Phase IV (KMG-IV): sequencing the most valuable type-strain genomes for metagenomic binning, comparative biology and taxonomic classification.</title>
        <authorList>
            <person name="Goeker M."/>
        </authorList>
    </citation>
    <scope>NUCLEOTIDE SEQUENCE [LARGE SCALE GENOMIC DNA]</scope>
    <source>
        <strain evidence="1 2">DSM 27203</strain>
    </source>
</reference>
<dbReference type="AlphaFoldDB" id="A0A840Z0K5"/>
<dbReference type="PANTHER" id="PTHR36154">
    <property type="entry name" value="DNA-BINDING TRANSCRIPTIONAL ACTIVATOR ALPA"/>
    <property type="match status" value="1"/>
</dbReference>
<dbReference type="EMBL" id="JACIJI010000004">
    <property type="protein sequence ID" value="MBB5719307.1"/>
    <property type="molecule type" value="Genomic_DNA"/>
</dbReference>
<comment type="caution">
    <text evidence="1">The sequence shown here is derived from an EMBL/GenBank/DDBJ whole genome shotgun (WGS) entry which is preliminary data.</text>
</comment>
<dbReference type="Gene3D" id="1.10.238.160">
    <property type="match status" value="1"/>
</dbReference>
<dbReference type="RefSeq" id="WP_184003952.1">
    <property type="nucleotide sequence ID" value="NZ_BAABIF010000001.1"/>
</dbReference>
<organism evidence="1 2">
    <name type="scientific">Stakelama sediminis</name>
    <dbReference type="NCBI Taxonomy" id="463200"/>
    <lineage>
        <taxon>Bacteria</taxon>
        <taxon>Pseudomonadati</taxon>
        <taxon>Pseudomonadota</taxon>
        <taxon>Alphaproteobacteria</taxon>
        <taxon>Sphingomonadales</taxon>
        <taxon>Sphingomonadaceae</taxon>
        <taxon>Stakelama</taxon>
    </lineage>
</organism>